<evidence type="ECO:0000313" key="1">
    <source>
        <dbReference type="EMBL" id="GAA0333025.1"/>
    </source>
</evidence>
<dbReference type="EMBL" id="BAAABM010000016">
    <property type="protein sequence ID" value="GAA0333025.1"/>
    <property type="molecule type" value="Genomic_DNA"/>
</dbReference>
<sequence>MTSREERLNHSLAEFYAMLDSMTFTGASQVVEIQQLKILIGKYPDQARRFLANVEPEREE</sequence>
<protein>
    <submittedName>
        <fullName evidence="1">Uncharacterized protein</fullName>
    </submittedName>
</protein>
<dbReference type="Proteomes" id="UP001501822">
    <property type="component" value="Unassembled WGS sequence"/>
</dbReference>
<evidence type="ECO:0000313" key="2">
    <source>
        <dbReference type="Proteomes" id="UP001501822"/>
    </source>
</evidence>
<comment type="caution">
    <text evidence="1">The sequence shown here is derived from an EMBL/GenBank/DDBJ whole genome shotgun (WGS) entry which is preliminary data.</text>
</comment>
<keyword evidence="2" id="KW-1185">Reference proteome</keyword>
<accession>A0ABN0WCZ4</accession>
<proteinExistence type="predicted"/>
<name>A0ABN0WCZ4_9ACTN</name>
<reference evidence="1 2" key="1">
    <citation type="journal article" date="2019" name="Int. J. Syst. Evol. Microbiol.">
        <title>The Global Catalogue of Microorganisms (GCM) 10K type strain sequencing project: providing services to taxonomists for standard genome sequencing and annotation.</title>
        <authorList>
            <consortium name="The Broad Institute Genomics Platform"/>
            <consortium name="The Broad Institute Genome Sequencing Center for Infectious Disease"/>
            <person name="Wu L."/>
            <person name="Ma J."/>
        </authorList>
    </citation>
    <scope>NUCLEOTIDE SEQUENCE [LARGE SCALE GENOMIC DNA]</scope>
    <source>
        <strain evidence="1 2">JCM 3146</strain>
    </source>
</reference>
<organism evidence="1 2">
    <name type="scientific">Actinoallomurus spadix</name>
    <dbReference type="NCBI Taxonomy" id="79912"/>
    <lineage>
        <taxon>Bacteria</taxon>
        <taxon>Bacillati</taxon>
        <taxon>Actinomycetota</taxon>
        <taxon>Actinomycetes</taxon>
        <taxon>Streptosporangiales</taxon>
        <taxon>Thermomonosporaceae</taxon>
        <taxon>Actinoallomurus</taxon>
    </lineage>
</organism>
<gene>
    <name evidence="1" type="ORF">GCM10010151_23520</name>
</gene>